<sequence length="987" mass="111592">MVRKLYVEVCNAVDLMPKDGQGSCSPYCVLDYDSQRKKTEVKAKELSPVWNTKYDFLISDPSTMECDVLEINVYSEKKVGKRRPGFLGRVRIPGHCFVKQGEETIVYYALQKRNIFSHTKGELGVKVWYNDEPDEPAPPPPEPAPAADATAAPEAAPAPAEEAKPDAPAAVEATPAPADSPAAPPDGAAPPAPPPEEEKPPEKKEEQVQTILHSCRPSIVHPSDYVLKETRPAIPGTVGEKVATYDLVEKMQYLFVRVVKARNLAAKDVDGSSDPYVKITLGIQGAKTYTVAKSLNPEWNQVFAFGNEGIGGHILEITVWDEDTASKDDFLGSVAFDLNEIPTRVPPDSPLAPQWYRLEETQEGRGVKGSIMLAVWMGTQADEAFTEAWQSDSGGYTTTRSKVYLSPKLWYLRVNVIEAQEVQPFDKMRFPDVIVRAQLGYQIHKTRASHIRSMSPFWNEDLLFVAAEPFEDELKLLVEDRVGPDKHELLGYVKIPLSTIDKIPLSTYDCRRVDYSQVRSRWFNLERNSDGKASFHGRLHLRVCFDGGYHVMDESTNHISCMQPTAKQLWRPSIGVLELGIIRGKDLLPMKTKDGRGTTDAYCVAKYGQKWIRTRTIVDSFNPRWNEPYTWEVYDPCTVLTVGVIDNCQMHAMEKNGSEVKDVRIGKVRIRLSTLESGRVYTNRYPLLMLHQSGVKKMGEIELAVRFSVSSTLNVMQLYFRPLLPRMHYLQPLGVTQSEILRIAAMRIVANRLSRTEPPLRQEVVHYMLDSDFNVWSLRRSKANYCRILNVLSSPIAVVKWFDSICKWKNSLTTILVHLLFLILVWYPELILPTLFLYMSLIGAWQYRFRPRSPPSMDAKLSLAENVEADELDEEFDPIPSTKGIDNVRVRYDRLRIVSGRIQAVLGDLATQGERICALFSWRDPRATAIAIAFCLVVAITLYVVPLRLVAVLLGLYLLRHPRFRDPLPAVPLSFFRRLPSLADRIL</sequence>
<proteinExistence type="predicted"/>
<evidence type="ECO:0000313" key="1">
    <source>
        <dbReference type="EMBL" id="KAJ7534363.1"/>
    </source>
</evidence>
<keyword evidence="2" id="KW-1185">Reference proteome</keyword>
<comment type="caution">
    <text evidence="1">The sequence shown here is derived from an EMBL/GenBank/DDBJ whole genome shotgun (WGS) entry which is preliminary data.</text>
</comment>
<gene>
    <name evidence="1" type="ORF">O6H91_13G090900</name>
</gene>
<evidence type="ECO:0000313" key="2">
    <source>
        <dbReference type="Proteomes" id="UP001162992"/>
    </source>
</evidence>
<name>A0ACC2BX75_DIPCM</name>
<reference evidence="2" key="1">
    <citation type="journal article" date="2024" name="Proc. Natl. Acad. Sci. U.S.A.">
        <title>Extraordinary preservation of gene collinearity over three hundred million years revealed in homosporous lycophytes.</title>
        <authorList>
            <person name="Li C."/>
            <person name="Wickell D."/>
            <person name="Kuo L.Y."/>
            <person name="Chen X."/>
            <person name="Nie B."/>
            <person name="Liao X."/>
            <person name="Peng D."/>
            <person name="Ji J."/>
            <person name="Jenkins J."/>
            <person name="Williams M."/>
            <person name="Shu S."/>
            <person name="Plott C."/>
            <person name="Barry K."/>
            <person name="Rajasekar S."/>
            <person name="Grimwood J."/>
            <person name="Han X."/>
            <person name="Sun S."/>
            <person name="Hou Z."/>
            <person name="He W."/>
            <person name="Dai G."/>
            <person name="Sun C."/>
            <person name="Schmutz J."/>
            <person name="Leebens-Mack J.H."/>
            <person name="Li F.W."/>
            <person name="Wang L."/>
        </authorList>
    </citation>
    <scope>NUCLEOTIDE SEQUENCE [LARGE SCALE GENOMIC DNA]</scope>
    <source>
        <strain evidence="2">cv. PW_Plant_1</strain>
    </source>
</reference>
<protein>
    <submittedName>
        <fullName evidence="1">Uncharacterized protein</fullName>
    </submittedName>
</protein>
<dbReference type="Proteomes" id="UP001162992">
    <property type="component" value="Chromosome 13"/>
</dbReference>
<accession>A0ACC2BX75</accession>
<dbReference type="EMBL" id="CM055104">
    <property type="protein sequence ID" value="KAJ7534363.1"/>
    <property type="molecule type" value="Genomic_DNA"/>
</dbReference>
<organism evidence="1 2">
    <name type="scientific">Diphasiastrum complanatum</name>
    <name type="common">Issler's clubmoss</name>
    <name type="synonym">Lycopodium complanatum</name>
    <dbReference type="NCBI Taxonomy" id="34168"/>
    <lineage>
        <taxon>Eukaryota</taxon>
        <taxon>Viridiplantae</taxon>
        <taxon>Streptophyta</taxon>
        <taxon>Embryophyta</taxon>
        <taxon>Tracheophyta</taxon>
        <taxon>Lycopodiopsida</taxon>
        <taxon>Lycopodiales</taxon>
        <taxon>Lycopodiaceae</taxon>
        <taxon>Lycopodioideae</taxon>
        <taxon>Diphasiastrum</taxon>
    </lineage>
</organism>